<dbReference type="STRING" id="760192.Halhy_3963"/>
<dbReference type="Proteomes" id="UP000008461">
    <property type="component" value="Chromosome"/>
</dbReference>
<accession>F4L4E2</accession>
<dbReference type="EMBL" id="CP002691">
    <property type="protein sequence ID" value="AEE51811.1"/>
    <property type="molecule type" value="Genomic_DNA"/>
</dbReference>
<keyword evidence="1" id="KW-0472">Membrane</keyword>
<dbReference type="KEGG" id="hhy:Halhy_3963"/>
<dbReference type="HOGENOM" id="CLU_2058083_0_0_10"/>
<reference evidence="2 3" key="1">
    <citation type="journal article" date="2011" name="Stand. Genomic Sci.">
        <title>Complete genome sequence of Haliscomenobacter hydrossis type strain (O).</title>
        <authorList>
            <consortium name="US DOE Joint Genome Institute (JGI-PGF)"/>
            <person name="Daligault H."/>
            <person name="Lapidus A."/>
            <person name="Zeytun A."/>
            <person name="Nolan M."/>
            <person name="Lucas S."/>
            <person name="Del Rio T.G."/>
            <person name="Tice H."/>
            <person name="Cheng J.F."/>
            <person name="Tapia R."/>
            <person name="Han C."/>
            <person name="Goodwin L."/>
            <person name="Pitluck S."/>
            <person name="Liolios K."/>
            <person name="Pagani I."/>
            <person name="Ivanova N."/>
            <person name="Huntemann M."/>
            <person name="Mavromatis K."/>
            <person name="Mikhailova N."/>
            <person name="Pati A."/>
            <person name="Chen A."/>
            <person name="Palaniappan K."/>
            <person name="Land M."/>
            <person name="Hauser L."/>
            <person name="Brambilla E.M."/>
            <person name="Rohde M."/>
            <person name="Verbarg S."/>
            <person name="Goker M."/>
            <person name="Bristow J."/>
            <person name="Eisen J.A."/>
            <person name="Markowitz V."/>
            <person name="Hugenholtz P."/>
            <person name="Kyrpides N.C."/>
            <person name="Klenk H.P."/>
            <person name="Woyke T."/>
        </authorList>
    </citation>
    <scope>NUCLEOTIDE SEQUENCE [LARGE SCALE GENOMIC DNA]</scope>
    <source>
        <strain evidence="3">ATCC 27775 / DSM 1100 / LMG 10767 / O</strain>
    </source>
</reference>
<keyword evidence="1" id="KW-1133">Transmembrane helix</keyword>
<dbReference type="OrthoDB" id="790344at2"/>
<reference key="2">
    <citation type="submission" date="2011-04" db="EMBL/GenBank/DDBJ databases">
        <title>Complete sequence of chromosome of Haliscomenobacter hydrossis DSM 1100.</title>
        <authorList>
            <consortium name="US DOE Joint Genome Institute (JGI-PGF)"/>
            <person name="Lucas S."/>
            <person name="Han J."/>
            <person name="Lapidus A."/>
            <person name="Bruce D."/>
            <person name="Goodwin L."/>
            <person name="Pitluck S."/>
            <person name="Peters L."/>
            <person name="Kyrpides N."/>
            <person name="Mavromatis K."/>
            <person name="Ivanova N."/>
            <person name="Ovchinnikova G."/>
            <person name="Pagani I."/>
            <person name="Daligault H."/>
            <person name="Detter J.C."/>
            <person name="Han C."/>
            <person name="Land M."/>
            <person name="Hauser L."/>
            <person name="Markowitz V."/>
            <person name="Cheng J.-F."/>
            <person name="Hugenholtz P."/>
            <person name="Woyke T."/>
            <person name="Wu D."/>
            <person name="Verbarg S."/>
            <person name="Frueling A."/>
            <person name="Brambilla E."/>
            <person name="Klenk H.-P."/>
            <person name="Eisen J.A."/>
        </authorList>
    </citation>
    <scope>NUCLEOTIDE SEQUENCE</scope>
    <source>
        <strain>DSM 1100</strain>
    </source>
</reference>
<keyword evidence="3" id="KW-1185">Reference proteome</keyword>
<name>F4L4E2_HALH1</name>
<sequence>MKPRDPKSLEGLLQKKLEGYAADPPPHLWSKIERETAPQKLRFLARRLNTNLHWLNLAATFLLLIVALFFWYQPKFGSTELDFPKIQVPLEQHIKGIPDSIDSLQRLFKHHKKLKTKTN</sequence>
<evidence type="ECO:0000313" key="2">
    <source>
        <dbReference type="EMBL" id="AEE51811.1"/>
    </source>
</evidence>
<keyword evidence="1" id="KW-0812">Transmembrane</keyword>
<proteinExistence type="predicted"/>
<organism evidence="2 3">
    <name type="scientific">Haliscomenobacter hydrossis (strain ATCC 27775 / DSM 1100 / LMG 10767 / O)</name>
    <dbReference type="NCBI Taxonomy" id="760192"/>
    <lineage>
        <taxon>Bacteria</taxon>
        <taxon>Pseudomonadati</taxon>
        <taxon>Bacteroidota</taxon>
        <taxon>Saprospiria</taxon>
        <taxon>Saprospirales</taxon>
        <taxon>Haliscomenobacteraceae</taxon>
        <taxon>Haliscomenobacter</taxon>
    </lineage>
</organism>
<evidence type="ECO:0000313" key="3">
    <source>
        <dbReference type="Proteomes" id="UP000008461"/>
    </source>
</evidence>
<gene>
    <name evidence="2" type="ordered locus">Halhy_3963</name>
</gene>
<dbReference type="AlphaFoldDB" id="F4L4E2"/>
<protein>
    <submittedName>
        <fullName evidence="2">Uncharacterized protein</fullName>
    </submittedName>
</protein>
<dbReference type="RefSeq" id="WP_013766349.1">
    <property type="nucleotide sequence ID" value="NC_015510.1"/>
</dbReference>
<feature type="transmembrane region" description="Helical" evidence="1">
    <location>
        <begin position="52"/>
        <end position="72"/>
    </location>
</feature>
<evidence type="ECO:0000256" key="1">
    <source>
        <dbReference type="SAM" id="Phobius"/>
    </source>
</evidence>